<feature type="repeat" description="WD" evidence="3">
    <location>
        <begin position="1093"/>
        <end position="1134"/>
    </location>
</feature>
<evidence type="ECO:0000313" key="6">
    <source>
        <dbReference type="Proteomes" id="UP000238937"/>
    </source>
</evidence>
<protein>
    <recommendedName>
        <fullName evidence="4">NB-ARC domain-containing protein</fullName>
    </recommendedName>
</protein>
<gene>
    <name evidence="5" type="ORF">C7B77_05725</name>
</gene>
<dbReference type="SUPFAM" id="SSF141571">
    <property type="entry name" value="Pentapeptide repeat-like"/>
    <property type="match status" value="1"/>
</dbReference>
<dbReference type="CDD" id="cd00200">
    <property type="entry name" value="WD40"/>
    <property type="match status" value="2"/>
</dbReference>
<dbReference type="PANTHER" id="PTHR44129">
    <property type="entry name" value="WD REPEAT-CONTAINING PROTEIN POP1"/>
    <property type="match status" value="1"/>
</dbReference>
<dbReference type="Pfam" id="PF00805">
    <property type="entry name" value="Pentapeptide"/>
    <property type="match status" value="1"/>
</dbReference>
<feature type="repeat" description="WD" evidence="3">
    <location>
        <begin position="615"/>
        <end position="656"/>
    </location>
</feature>
<evidence type="ECO:0000313" key="5">
    <source>
        <dbReference type="EMBL" id="PSB58176.1"/>
    </source>
</evidence>
<dbReference type="SUPFAM" id="SSF50969">
    <property type="entry name" value="YVTN repeat-like/Quinoprotein amine dehydrogenase"/>
    <property type="match status" value="1"/>
</dbReference>
<evidence type="ECO:0000259" key="4">
    <source>
        <dbReference type="Pfam" id="PF00931"/>
    </source>
</evidence>
<dbReference type="Pfam" id="PF00400">
    <property type="entry name" value="WD40"/>
    <property type="match status" value="12"/>
</dbReference>
<dbReference type="AlphaFoldDB" id="A0A2T1GK32"/>
<evidence type="ECO:0000256" key="3">
    <source>
        <dbReference type="PROSITE-ProRule" id="PRU00221"/>
    </source>
</evidence>
<dbReference type="Proteomes" id="UP000238937">
    <property type="component" value="Unassembled WGS sequence"/>
</dbReference>
<dbReference type="InterPro" id="IPR001646">
    <property type="entry name" value="5peptide_repeat"/>
</dbReference>
<name>A0A2T1GK32_9CYAN</name>
<dbReference type="InterPro" id="IPR011047">
    <property type="entry name" value="Quinoprotein_ADH-like_sf"/>
</dbReference>
<feature type="repeat" description="WD" evidence="3">
    <location>
        <begin position="657"/>
        <end position="698"/>
    </location>
</feature>
<dbReference type="Pfam" id="PF00931">
    <property type="entry name" value="NB-ARC"/>
    <property type="match status" value="1"/>
</dbReference>
<dbReference type="InterPro" id="IPR001680">
    <property type="entry name" value="WD40_rpt"/>
</dbReference>
<organism evidence="5 6">
    <name type="scientific">Chamaesiphon polymorphus CCALA 037</name>
    <dbReference type="NCBI Taxonomy" id="2107692"/>
    <lineage>
        <taxon>Bacteria</taxon>
        <taxon>Bacillati</taxon>
        <taxon>Cyanobacteriota</taxon>
        <taxon>Cyanophyceae</taxon>
        <taxon>Gomontiellales</taxon>
        <taxon>Chamaesiphonaceae</taxon>
        <taxon>Chamaesiphon</taxon>
    </lineage>
</organism>
<proteinExistence type="predicted"/>
<dbReference type="SUPFAM" id="SSF50978">
    <property type="entry name" value="WD40 repeat-like"/>
    <property type="match status" value="1"/>
</dbReference>
<sequence length="1263" mass="139295">MAERKNNRRRGATLTAAGNRKLQSARIAAELAANGGDRYTQEELSRLTGLSIKTISKIFDRSSELDTESATPVDKQTLDICFTAFNLVLERHDYFYPESIVLPFGTLRVGEASPLAIQTGSANDPSDLEQPDLRDDRATLDLQTRHSPLHSDWGEAPDVSVFYGRVAELTKLATWVNTDRCKLVILLGMGGIGKTALATKLAQHLQPHFATIVWRSLRHAPPLQTLLPEIIQVLSRQAQIVAPTVAISTQISYLLDYLRQERCLLVLDNAEAIIQSQSSTESHHPEYLGYAELFQRIGSSPHQSCLVVTSREKPAAIVSLEGEKLPVRSVNIAGLNVRESEDLFDAKGLSASSPNLQRLQQIYSGNPLALNIVATAIHDLFDGEIDKFLDAETPIFSDIRQLLDQQFDRLSPTEQMVMYCLAIERNWLSLDNLHDRLLPATTKPRLLGALESLGRRSLIERSRGKFTQQAVVMEYTTARTIDRMVGELTNWEIQIDRLPALPLWLSYPLLAADSPKYIHAIQTRLILEPIASQLQLQFGRKLLVQHLQSILTSLQTDYCGTLHYGGGNLINLYRHLEIDLTGYNFANLPILQVSFQGAILHNVNFNGANLSKSIFTDNFGRVFATAFSPDSQLVAIGEYNGDVYIWQVATKRLQFKFHGYSSWIWSLAFSPDGRIVASASQDGTIRLWEIATGQVSHVLQVDNYRVLSLSFSPYMVDLASGAAYMLATAHGDGALRWWNVATGELIRTRSHHPQQQVYSVRFSPDGKSLATGCGDGTVKIWDGSTGECLHTFTEHTKRVWSVRFSPDGRLLATCSGDGTIRIWDVATWTISQILTGYRDWFFAIEFSPVSGSSPAENSQLLAVGNVGNVVKILNLSTDRHVATLAAHTDWVSILNFSPDGKLLITASGDRNACLWDTTTWQELYRWQGFSNWIESVAFHPDGTKLIAGSQDGIVREWDLQAQQPIQTFTGHQLGVWSVDYSPDGRSIVSGSSDSTVKLWNAEHGGLVKTFSVGQGDVCRVKFSPDGRLIAGVAENTGVCIWLVTGELLTTLRGGNNMVRSIAFSSDSQLLASACFEAYWRLWDVQTGQMLGCYSGHTNWIWDVSFSPDGRSLATCSADLTVKFWDVATGSLLQTLGEHALEVQSIKFSPNGQYLATGSADSMVKIWEIETGQVVQTLAGHLDRVLCVSYSPDGKLLASSSSDETIKLWDLATGECINTYKPLPPYAGMDITGATGLSAATIDSLTTLGAIASRVNPSERRSVP</sequence>
<dbReference type="InterPro" id="IPR011044">
    <property type="entry name" value="Quino_amine_DH_bsu"/>
</dbReference>
<keyword evidence="1 3" id="KW-0853">WD repeat</keyword>
<dbReference type="InterPro" id="IPR036322">
    <property type="entry name" value="WD40_repeat_dom_sf"/>
</dbReference>
<dbReference type="RefSeq" id="WP_106301312.1">
    <property type="nucleotide sequence ID" value="NZ_PVWO01000045.1"/>
</dbReference>
<dbReference type="InterPro" id="IPR020472">
    <property type="entry name" value="WD40_PAC1"/>
</dbReference>
<dbReference type="PROSITE" id="PS50294">
    <property type="entry name" value="WD_REPEATS_REGION"/>
    <property type="match status" value="10"/>
</dbReference>
<feature type="repeat" description="WD" evidence="3">
    <location>
        <begin position="1051"/>
        <end position="1092"/>
    </location>
</feature>
<comment type="caution">
    <text evidence="5">The sequence shown here is derived from an EMBL/GenBank/DDBJ whole genome shotgun (WGS) entry which is preliminary data.</text>
</comment>
<feature type="repeat" description="WD" evidence="3">
    <location>
        <begin position="1135"/>
        <end position="1176"/>
    </location>
</feature>
<feature type="domain" description="NB-ARC" evidence="4">
    <location>
        <begin position="172"/>
        <end position="269"/>
    </location>
</feature>
<evidence type="ECO:0000256" key="2">
    <source>
        <dbReference type="ARBA" id="ARBA00022737"/>
    </source>
</evidence>
<dbReference type="InterPro" id="IPR019775">
    <property type="entry name" value="WD40_repeat_CS"/>
</dbReference>
<dbReference type="InterPro" id="IPR015943">
    <property type="entry name" value="WD40/YVTN_repeat-like_dom_sf"/>
</dbReference>
<feature type="repeat" description="WD" evidence="3">
    <location>
        <begin position="926"/>
        <end position="967"/>
    </location>
</feature>
<feature type="repeat" description="WD" evidence="3">
    <location>
        <begin position="757"/>
        <end position="791"/>
    </location>
</feature>
<keyword evidence="2" id="KW-0677">Repeat</keyword>
<dbReference type="PROSITE" id="PS50082">
    <property type="entry name" value="WD_REPEATS_2"/>
    <property type="match status" value="11"/>
</dbReference>
<dbReference type="SUPFAM" id="SSF50998">
    <property type="entry name" value="Quinoprotein alcohol dehydrogenase-like"/>
    <property type="match status" value="1"/>
</dbReference>
<dbReference type="PRINTS" id="PR00364">
    <property type="entry name" value="DISEASERSIST"/>
</dbReference>
<dbReference type="InterPro" id="IPR050349">
    <property type="entry name" value="WD_LIS1/nudF_dynein_reg"/>
</dbReference>
<feature type="repeat" description="WD" evidence="3">
    <location>
        <begin position="1177"/>
        <end position="1218"/>
    </location>
</feature>
<dbReference type="EMBL" id="PVWO01000045">
    <property type="protein sequence ID" value="PSB58176.1"/>
    <property type="molecule type" value="Genomic_DNA"/>
</dbReference>
<dbReference type="Gene3D" id="3.40.50.300">
    <property type="entry name" value="P-loop containing nucleotide triphosphate hydrolases"/>
    <property type="match status" value="1"/>
</dbReference>
<dbReference type="OrthoDB" id="422888at2"/>
<accession>A0A2T1GK32</accession>
<dbReference type="SMART" id="SM00320">
    <property type="entry name" value="WD40"/>
    <property type="match status" value="14"/>
</dbReference>
<feature type="repeat" description="WD" evidence="3">
    <location>
        <begin position="968"/>
        <end position="1009"/>
    </location>
</feature>
<keyword evidence="6" id="KW-1185">Reference proteome</keyword>
<dbReference type="GO" id="GO:0043531">
    <property type="term" value="F:ADP binding"/>
    <property type="evidence" value="ECO:0007669"/>
    <property type="project" value="InterPro"/>
</dbReference>
<dbReference type="SUPFAM" id="SSF52540">
    <property type="entry name" value="P-loop containing nucleoside triphosphate hydrolases"/>
    <property type="match status" value="1"/>
</dbReference>
<dbReference type="PRINTS" id="PR00320">
    <property type="entry name" value="GPROTEINBRPT"/>
</dbReference>
<feature type="repeat" description="WD" evidence="3">
    <location>
        <begin position="792"/>
        <end position="827"/>
    </location>
</feature>
<dbReference type="PROSITE" id="PS00678">
    <property type="entry name" value="WD_REPEATS_1"/>
    <property type="match status" value="6"/>
</dbReference>
<reference evidence="5 6" key="1">
    <citation type="submission" date="2018-03" db="EMBL/GenBank/DDBJ databases">
        <title>The ancient ancestry and fast evolution of plastids.</title>
        <authorList>
            <person name="Moore K.R."/>
            <person name="Magnabosco C."/>
            <person name="Momper L."/>
            <person name="Gold D.A."/>
            <person name="Bosak T."/>
            <person name="Fournier G.P."/>
        </authorList>
    </citation>
    <scope>NUCLEOTIDE SEQUENCE [LARGE SCALE GENOMIC DNA]</scope>
    <source>
        <strain evidence="5 6">CCALA 037</strain>
    </source>
</reference>
<evidence type="ECO:0000256" key="1">
    <source>
        <dbReference type="ARBA" id="ARBA00022574"/>
    </source>
</evidence>
<dbReference type="InterPro" id="IPR002182">
    <property type="entry name" value="NB-ARC"/>
</dbReference>
<dbReference type="InterPro" id="IPR027417">
    <property type="entry name" value="P-loop_NTPase"/>
</dbReference>
<dbReference type="Gene3D" id="2.130.10.10">
    <property type="entry name" value="YVTN repeat-like/Quinoprotein amine dehydrogenase"/>
    <property type="match status" value="5"/>
</dbReference>
<feature type="repeat" description="WD" evidence="3">
    <location>
        <begin position="884"/>
        <end position="925"/>
    </location>
</feature>